<dbReference type="STRING" id="1385519.N801_16470"/>
<dbReference type="RefSeq" id="WP_281175699.1">
    <property type="nucleotide sequence ID" value="NZ_AVPL01000054.1"/>
</dbReference>
<dbReference type="EMBL" id="AVPL01000054">
    <property type="protein sequence ID" value="KGN40083.1"/>
    <property type="molecule type" value="Genomic_DNA"/>
</dbReference>
<evidence type="ECO:0000313" key="2">
    <source>
        <dbReference type="EMBL" id="KGN40083.1"/>
    </source>
</evidence>
<feature type="region of interest" description="Disordered" evidence="1">
    <location>
        <begin position="14"/>
        <end position="42"/>
    </location>
</feature>
<evidence type="ECO:0000256" key="1">
    <source>
        <dbReference type="SAM" id="MobiDB-lite"/>
    </source>
</evidence>
<sequence>MIVDHVAATRADRQAATRLHGSGSPGLWLARPEVDGPGRSGE</sequence>
<comment type="caution">
    <text evidence="2">The sequence shown here is derived from an EMBL/GenBank/DDBJ whole genome shotgun (WGS) entry which is preliminary data.</text>
</comment>
<dbReference type="AlphaFoldDB" id="A0A0A0JSD5"/>
<name>A0A0A0JSD5_9MICO</name>
<reference evidence="2 3" key="1">
    <citation type="submission" date="2013-08" db="EMBL/GenBank/DDBJ databases">
        <title>The genome sequence of Knoellia aerolata.</title>
        <authorList>
            <person name="Zhu W."/>
            <person name="Wang G."/>
        </authorList>
    </citation>
    <scope>NUCLEOTIDE SEQUENCE [LARGE SCALE GENOMIC DNA]</scope>
    <source>
        <strain evidence="2 3">DSM 18566</strain>
    </source>
</reference>
<protein>
    <submittedName>
        <fullName evidence="2">Uncharacterized protein</fullName>
    </submittedName>
</protein>
<organism evidence="2 3">
    <name type="scientific">Knoellia aerolata DSM 18566</name>
    <dbReference type="NCBI Taxonomy" id="1385519"/>
    <lineage>
        <taxon>Bacteria</taxon>
        <taxon>Bacillati</taxon>
        <taxon>Actinomycetota</taxon>
        <taxon>Actinomycetes</taxon>
        <taxon>Micrococcales</taxon>
        <taxon>Intrasporangiaceae</taxon>
        <taxon>Knoellia</taxon>
    </lineage>
</organism>
<proteinExistence type="predicted"/>
<evidence type="ECO:0000313" key="3">
    <source>
        <dbReference type="Proteomes" id="UP000030013"/>
    </source>
</evidence>
<gene>
    <name evidence="2" type="ORF">N801_16470</name>
</gene>
<accession>A0A0A0JSD5</accession>
<keyword evidence="3" id="KW-1185">Reference proteome</keyword>
<dbReference type="Proteomes" id="UP000030013">
    <property type="component" value="Unassembled WGS sequence"/>
</dbReference>
<feature type="compositionally biased region" description="Basic and acidic residues" evidence="1">
    <location>
        <begin position="32"/>
        <end position="42"/>
    </location>
</feature>